<comment type="subcellular location">
    <subcellularLocation>
        <location evidence="1">Nucleus</location>
    </subcellularLocation>
</comment>
<accession>A0A9N9D8B5</accession>
<dbReference type="GO" id="GO:0000182">
    <property type="term" value="F:rDNA binding"/>
    <property type="evidence" value="ECO:0007669"/>
    <property type="project" value="TreeGrafter"/>
</dbReference>
<evidence type="ECO:0000313" key="5">
    <source>
        <dbReference type="EMBL" id="CAG8626445.1"/>
    </source>
</evidence>
<evidence type="ECO:0000256" key="4">
    <source>
        <dbReference type="SAM" id="MobiDB-lite"/>
    </source>
</evidence>
<dbReference type="InterPro" id="IPR007015">
    <property type="entry name" value="DNA_pol_V/MYBBP1A"/>
</dbReference>
<name>A0A9N9D8B5_9GLOM</name>
<evidence type="ECO:0000256" key="3">
    <source>
        <dbReference type="ARBA" id="ARBA00023242"/>
    </source>
</evidence>
<dbReference type="GO" id="GO:0006355">
    <property type="term" value="P:regulation of DNA-templated transcription"/>
    <property type="evidence" value="ECO:0007669"/>
    <property type="project" value="InterPro"/>
</dbReference>
<feature type="region of interest" description="Disordered" evidence="4">
    <location>
        <begin position="748"/>
        <end position="767"/>
    </location>
</feature>
<comment type="similarity">
    <text evidence="2">Belongs to the MYBBP1A family.</text>
</comment>
<dbReference type="AlphaFoldDB" id="A0A9N9D8B5"/>
<dbReference type="SUPFAM" id="SSF48371">
    <property type="entry name" value="ARM repeat"/>
    <property type="match status" value="1"/>
</dbReference>
<protein>
    <submittedName>
        <fullName evidence="5">16153_t:CDS:1</fullName>
    </submittedName>
</protein>
<dbReference type="EMBL" id="CAJVPY010004727">
    <property type="protein sequence ID" value="CAG8626445.1"/>
    <property type="molecule type" value="Genomic_DNA"/>
</dbReference>
<evidence type="ECO:0000313" key="6">
    <source>
        <dbReference type="Proteomes" id="UP000789405"/>
    </source>
</evidence>
<reference evidence="5" key="1">
    <citation type="submission" date="2021-06" db="EMBL/GenBank/DDBJ databases">
        <authorList>
            <person name="Kallberg Y."/>
            <person name="Tangrot J."/>
            <person name="Rosling A."/>
        </authorList>
    </citation>
    <scope>NUCLEOTIDE SEQUENCE</scope>
    <source>
        <strain evidence="5">MA453B</strain>
    </source>
</reference>
<dbReference type="PANTHER" id="PTHR13213">
    <property type="entry name" value="MYB-BINDING PROTEIN 1A FAMILY MEMBER"/>
    <property type="match status" value="1"/>
</dbReference>
<dbReference type="Proteomes" id="UP000789405">
    <property type="component" value="Unassembled WGS sequence"/>
</dbReference>
<organism evidence="5 6">
    <name type="scientific">Dentiscutata erythropus</name>
    <dbReference type="NCBI Taxonomy" id="1348616"/>
    <lineage>
        <taxon>Eukaryota</taxon>
        <taxon>Fungi</taxon>
        <taxon>Fungi incertae sedis</taxon>
        <taxon>Mucoromycota</taxon>
        <taxon>Glomeromycotina</taxon>
        <taxon>Glomeromycetes</taxon>
        <taxon>Diversisporales</taxon>
        <taxon>Gigasporaceae</taxon>
        <taxon>Dentiscutata</taxon>
    </lineage>
</organism>
<dbReference type="Pfam" id="PF04931">
    <property type="entry name" value="DNA_pol_phi"/>
    <property type="match status" value="2"/>
</dbReference>
<sequence length="1115" mass="128171">MPATTYDYFWELASLDSSIRKKAASELITHLHEKFDNTKANIDSTDFNDFSKVTELMEKLFGPEIAYSLIRLTRGLASPRAGARQGFALALTELIANLDRITFKIVITLIDEACPISASKDQEGLDVIFGRVFGYMAIVRSGLLWRKSSSERDYCETINGLLACAKCKPYVKEACYHVIISSIPQLKMVPFEEKAISHLITVLQDQNAHGIRNPDDVNLALTIEAQYPQFVHNSQWKKVILHSCENCELKWSDPHILHNDNLIKLSEAIQAKTGNLITETQQNYENRIHSVWSTIIQWLISPSGESHEEHTVTFETFWKVVVDECLFHEDATHHRKYWGFQLFEKALISLPSEKISSIFTPNLLRTLMNNFLDKTRYLHEAAMHILSVFEQIVGENKDKALIIVIQLLGHSYNKNFDGFFNTKIIKKIFGTMDNEALEQYLLHLKKIFLHPNEIHLSENRSIEHHRQWIINHVYTLLKDHYIKRHEGFLKSVESRPKTYNTRSSKRLKLNSGASTNNVKMVDNSEETHVLFESPIPELSDKTQKCLRERFFHALGELCTIRSSDKEKSIHQLNGTMNDGVSWSYYAVNLMKKYYGDSRIEPLIVLSDEALRMKNDVIILLQQITNKVLNKPSKNDSTNTLQYKGFILLFSFSILALYIEPDESMGALKDLRICYDRMFDKKKKPSKKLKNASESDQSMHNPADVIVDILLGFLAKPSSYLHNMSEQIFKIFCGNITKSSFDVMIEPEMQESKTPSLKTVDKGSDDNEDDILDNQDEIMGEVDSKLMAYFKQQKLEKTKKKDAKYQRIRFKHKIIGLLRVFVLSQPTSPLIFELFVPLLELAKNAKTDEIAKSAFSLVSTKVSVIKEMPSQFDSDRVLTLLQQTHNMALKACSCDLAALCWKSSTFLLKSLINYHKDDLNYDSENECLNKDIKKAINIYESTYEKWIKKSGCLHMKSFSELPNHIPKIPWHLTNIFLGFTDPNIAKNPKKVTIAYDISASIFNNVAPKNNKEPIDDSVMNALVQRSRESFKVTIQFVSQDLQCGKKYFDSQTLKSVMKFAIITMKKTSVNMPKDKIKSMWDADHLQPLLKNIKELPRYKSSQMIGNYINEIIRIIS</sequence>
<comment type="caution">
    <text evidence="5">The sequence shown here is derived from an EMBL/GenBank/DDBJ whole genome shotgun (WGS) entry which is preliminary data.</text>
</comment>
<gene>
    <name evidence="5" type="ORF">DERYTH_LOCUS8914</name>
</gene>
<dbReference type="InterPro" id="IPR016024">
    <property type="entry name" value="ARM-type_fold"/>
</dbReference>
<proteinExistence type="inferred from homology"/>
<dbReference type="GO" id="GO:0005730">
    <property type="term" value="C:nucleolus"/>
    <property type="evidence" value="ECO:0007669"/>
    <property type="project" value="InterPro"/>
</dbReference>
<evidence type="ECO:0000256" key="1">
    <source>
        <dbReference type="ARBA" id="ARBA00004123"/>
    </source>
</evidence>
<dbReference type="PANTHER" id="PTHR13213:SF2">
    <property type="entry name" value="MYB-BINDING PROTEIN 1A"/>
    <property type="match status" value="1"/>
</dbReference>
<evidence type="ECO:0000256" key="2">
    <source>
        <dbReference type="ARBA" id="ARBA00006809"/>
    </source>
</evidence>
<keyword evidence="3" id="KW-0539">Nucleus</keyword>
<keyword evidence="6" id="KW-1185">Reference proteome</keyword>
<dbReference type="OrthoDB" id="342531at2759"/>